<protein>
    <submittedName>
        <fullName evidence="1">Uncharacterized protein</fullName>
    </submittedName>
</protein>
<reference evidence="1" key="1">
    <citation type="submission" date="2020-05" db="EMBL/GenBank/DDBJ databases">
        <title>WGS assembly of Panicum virgatum.</title>
        <authorList>
            <person name="Lovell J.T."/>
            <person name="Jenkins J."/>
            <person name="Shu S."/>
            <person name="Juenger T.E."/>
            <person name="Schmutz J."/>
        </authorList>
    </citation>
    <scope>NUCLEOTIDE SEQUENCE</scope>
    <source>
        <strain evidence="1">AP13</strain>
    </source>
</reference>
<name>A0A8T0PJU1_PANVG</name>
<dbReference type="AlphaFoldDB" id="A0A8T0PJU1"/>
<dbReference type="EMBL" id="CM029051">
    <property type="protein sequence ID" value="KAG2561365.1"/>
    <property type="molecule type" value="Genomic_DNA"/>
</dbReference>
<organism evidence="1 2">
    <name type="scientific">Panicum virgatum</name>
    <name type="common">Blackwell switchgrass</name>
    <dbReference type="NCBI Taxonomy" id="38727"/>
    <lineage>
        <taxon>Eukaryota</taxon>
        <taxon>Viridiplantae</taxon>
        <taxon>Streptophyta</taxon>
        <taxon>Embryophyta</taxon>
        <taxon>Tracheophyta</taxon>
        <taxon>Spermatophyta</taxon>
        <taxon>Magnoliopsida</taxon>
        <taxon>Liliopsida</taxon>
        <taxon>Poales</taxon>
        <taxon>Poaceae</taxon>
        <taxon>PACMAD clade</taxon>
        <taxon>Panicoideae</taxon>
        <taxon>Panicodae</taxon>
        <taxon>Paniceae</taxon>
        <taxon>Panicinae</taxon>
        <taxon>Panicum</taxon>
        <taxon>Panicum sect. Hiantes</taxon>
    </lineage>
</organism>
<gene>
    <name evidence="1" type="ORF">PVAP13_8KG294302</name>
</gene>
<dbReference type="Proteomes" id="UP000823388">
    <property type="component" value="Chromosome 8K"/>
</dbReference>
<evidence type="ECO:0000313" key="2">
    <source>
        <dbReference type="Proteomes" id="UP000823388"/>
    </source>
</evidence>
<keyword evidence="2" id="KW-1185">Reference proteome</keyword>
<evidence type="ECO:0000313" key="1">
    <source>
        <dbReference type="EMBL" id="KAG2561365.1"/>
    </source>
</evidence>
<comment type="caution">
    <text evidence="1">The sequence shown here is derived from an EMBL/GenBank/DDBJ whole genome shotgun (WGS) entry which is preliminary data.</text>
</comment>
<accession>A0A8T0PJU1</accession>
<sequence length="139" mass="15434">MTRVIYKIDGTIMAYSSSDHKAISGTYETELRGCIMAMLSPDIVSRIPVGLYGREMDNVAWFVFQEASPELLRFSAANHVQAFQFVKMPGQSCANKSSNLVRLAFCSCVATDNIIFIHKYMDPIIFSVETPCTTCTVTA</sequence>
<proteinExistence type="predicted"/>